<proteinExistence type="predicted"/>
<evidence type="ECO:0008006" key="3">
    <source>
        <dbReference type="Google" id="ProtNLM"/>
    </source>
</evidence>
<accession>C4LD48</accession>
<reference evidence="2" key="1">
    <citation type="submission" date="2009-05" db="EMBL/GenBank/DDBJ databases">
        <title>Complete sequence of Tolumonas auensis DSM 9187.</title>
        <authorList>
            <consortium name="US DOE Joint Genome Institute"/>
            <person name="Lucas S."/>
            <person name="Copeland A."/>
            <person name="Lapidus A."/>
            <person name="Glavina del Rio T."/>
            <person name="Tice H."/>
            <person name="Bruce D."/>
            <person name="Goodwin L."/>
            <person name="Pitluck S."/>
            <person name="Chertkov O."/>
            <person name="Brettin T."/>
            <person name="Detter J.C."/>
            <person name="Han C."/>
            <person name="Larimer F."/>
            <person name="Land M."/>
            <person name="Hauser L."/>
            <person name="Kyrpides N."/>
            <person name="Mikhailova N."/>
            <person name="Spring S."/>
            <person name="Beller H."/>
        </authorList>
    </citation>
    <scope>NUCLEOTIDE SEQUENCE [LARGE SCALE GENOMIC DNA]</scope>
    <source>
        <strain evidence="2">DSM 9187 / TA4</strain>
    </source>
</reference>
<organism evidence="1 2">
    <name type="scientific">Tolumonas auensis (strain DSM 9187 / NBRC 110442 / TA 4)</name>
    <dbReference type="NCBI Taxonomy" id="595494"/>
    <lineage>
        <taxon>Bacteria</taxon>
        <taxon>Pseudomonadati</taxon>
        <taxon>Pseudomonadota</taxon>
        <taxon>Gammaproteobacteria</taxon>
        <taxon>Aeromonadales</taxon>
        <taxon>Aeromonadaceae</taxon>
        <taxon>Tolumonas</taxon>
    </lineage>
</organism>
<dbReference type="HOGENOM" id="CLU_1834287_0_0_6"/>
<dbReference type="AlphaFoldDB" id="C4LD48"/>
<dbReference type="EMBL" id="CP001616">
    <property type="protein sequence ID" value="ACQ94579.1"/>
    <property type="molecule type" value="Genomic_DNA"/>
</dbReference>
<dbReference type="Proteomes" id="UP000009073">
    <property type="component" value="Chromosome"/>
</dbReference>
<evidence type="ECO:0000313" key="2">
    <source>
        <dbReference type="Proteomes" id="UP000009073"/>
    </source>
</evidence>
<name>C4LD48_TOLAT</name>
<reference evidence="1 2" key="2">
    <citation type="journal article" date="2011" name="Stand. Genomic Sci.">
        <title>Complete genome sequence of Tolumonas auensis type strain (TA 4).</title>
        <authorList>
            <person name="Chertkov O."/>
            <person name="Copeland A."/>
            <person name="Lucas S."/>
            <person name="Lapidus A."/>
            <person name="Berry K.W."/>
            <person name="Detter J.C."/>
            <person name="Del Rio T.G."/>
            <person name="Hammon N."/>
            <person name="Dalin E."/>
            <person name="Tice H."/>
            <person name="Pitluck S."/>
            <person name="Richardson P."/>
            <person name="Bruce D."/>
            <person name="Goodwin L."/>
            <person name="Han C."/>
            <person name="Tapia R."/>
            <person name="Saunders E."/>
            <person name="Schmutz J."/>
            <person name="Brettin T."/>
            <person name="Larimer F."/>
            <person name="Land M."/>
            <person name="Hauser L."/>
            <person name="Spring S."/>
            <person name="Rohde M."/>
            <person name="Kyrpides N.C."/>
            <person name="Ivanova N."/>
            <person name="Goker M."/>
            <person name="Beller H.R."/>
            <person name="Klenk H.P."/>
            <person name="Woyke T."/>
        </authorList>
    </citation>
    <scope>NUCLEOTIDE SEQUENCE [LARGE SCALE GENOMIC DNA]</scope>
    <source>
        <strain evidence="2">DSM 9187 / TA4</strain>
    </source>
</reference>
<dbReference type="STRING" id="595494.Tola_2990"/>
<protein>
    <recommendedName>
        <fullName evidence="3">DUF2946 domain-containing protein</fullName>
    </recommendedName>
</protein>
<dbReference type="OrthoDB" id="9857646at2"/>
<dbReference type="RefSeq" id="WP_015880028.1">
    <property type="nucleotide sequence ID" value="NC_012691.1"/>
</dbReference>
<keyword evidence="2" id="KW-1185">Reference proteome</keyword>
<gene>
    <name evidence="1" type="ordered locus">Tola_2990</name>
</gene>
<evidence type="ECO:0000313" key="1">
    <source>
        <dbReference type="EMBL" id="ACQ94579.1"/>
    </source>
</evidence>
<sequence>MLRRFGLLLMLVLTGWIPFQSVAAWQAMTRSEFTVTQPAVPQVVASSAGEMVMADSCHGDMTSPMPDLTQHHKEAPRVHDMQQHGSHCASCLPLCTGIPPAIAPVRELAAQTQLHFPAVDSLYRDFIPGVLSPPPLTLII</sequence>
<dbReference type="KEGG" id="tau:Tola_2990"/>